<accession>M7ZS21</accession>
<evidence type="ECO:0000256" key="1">
    <source>
        <dbReference type="SAM" id="MobiDB-lite"/>
    </source>
</evidence>
<sequence>MAYKLDERKSEAGGGSARPQKLWPAATGTPGKARFGGDGMLARHDESASDLWSGGSRERLNGLRRVNDRGESRLKQLSLRRWQLCATGGSRRDLQRKRRRRVLDRRNRVLQRQIRFYPVRASEVNRWTTARRLMAEIAGPAGYKWPEAVGWRKPVEASQAADLKLKQRDFGELKRCRNGGNNLVAQYNGAAKATRRGKASPTWKRGEPAHYPDPDPWSSCAEGAVDVDLASGKKSTAKAAQSRSWGDLVRQYGGSEPT</sequence>
<gene>
    <name evidence="2" type="ORF">TRIUR3_28239</name>
</gene>
<feature type="compositionally biased region" description="Basic and acidic residues" evidence="1">
    <location>
        <begin position="204"/>
        <end position="213"/>
    </location>
</feature>
<proteinExistence type="predicted"/>
<evidence type="ECO:0000313" key="2">
    <source>
        <dbReference type="EMBL" id="EMS62917.1"/>
    </source>
</evidence>
<organism evidence="2">
    <name type="scientific">Triticum urartu</name>
    <name type="common">Red wild einkorn</name>
    <name type="synonym">Crithodium urartu</name>
    <dbReference type="NCBI Taxonomy" id="4572"/>
    <lineage>
        <taxon>Eukaryota</taxon>
        <taxon>Viridiplantae</taxon>
        <taxon>Streptophyta</taxon>
        <taxon>Embryophyta</taxon>
        <taxon>Tracheophyta</taxon>
        <taxon>Spermatophyta</taxon>
        <taxon>Magnoliopsida</taxon>
        <taxon>Liliopsida</taxon>
        <taxon>Poales</taxon>
        <taxon>Poaceae</taxon>
        <taxon>BOP clade</taxon>
        <taxon>Pooideae</taxon>
        <taxon>Triticodae</taxon>
        <taxon>Triticeae</taxon>
        <taxon>Triticinae</taxon>
        <taxon>Triticum</taxon>
    </lineage>
</organism>
<feature type="region of interest" description="Disordered" evidence="1">
    <location>
        <begin position="190"/>
        <end position="218"/>
    </location>
</feature>
<dbReference type="AlphaFoldDB" id="M7ZS21"/>
<feature type="region of interest" description="Disordered" evidence="1">
    <location>
        <begin position="231"/>
        <end position="258"/>
    </location>
</feature>
<dbReference type="EMBL" id="KD076477">
    <property type="protein sequence ID" value="EMS62917.1"/>
    <property type="molecule type" value="Genomic_DNA"/>
</dbReference>
<name>M7ZS21_TRIUA</name>
<feature type="region of interest" description="Disordered" evidence="1">
    <location>
        <begin position="1"/>
        <end position="38"/>
    </location>
</feature>
<feature type="compositionally biased region" description="Basic and acidic residues" evidence="1">
    <location>
        <begin position="1"/>
        <end position="11"/>
    </location>
</feature>
<protein>
    <submittedName>
        <fullName evidence="2">Uncharacterized protein</fullName>
    </submittedName>
</protein>
<reference evidence="2" key="1">
    <citation type="journal article" date="2013" name="Nature">
        <title>Draft genome of the wheat A-genome progenitor Triticum urartu.</title>
        <authorList>
            <person name="Ling H.Q."/>
            <person name="Zhao S."/>
            <person name="Liu D."/>
            <person name="Wang J."/>
            <person name="Sun H."/>
            <person name="Zhang C."/>
            <person name="Fan H."/>
            <person name="Li D."/>
            <person name="Dong L."/>
            <person name="Tao Y."/>
            <person name="Gao C."/>
            <person name="Wu H."/>
            <person name="Li Y."/>
            <person name="Cui Y."/>
            <person name="Guo X."/>
            <person name="Zheng S."/>
            <person name="Wang B."/>
            <person name="Yu K."/>
            <person name="Liang Q."/>
            <person name="Yang W."/>
            <person name="Lou X."/>
            <person name="Chen J."/>
            <person name="Feng M."/>
            <person name="Jian J."/>
            <person name="Zhang X."/>
            <person name="Luo G."/>
            <person name="Jiang Y."/>
            <person name="Liu J."/>
            <person name="Wang Z."/>
            <person name="Sha Y."/>
            <person name="Zhang B."/>
            <person name="Wu H."/>
            <person name="Tang D."/>
            <person name="Shen Q."/>
            <person name="Xue P."/>
            <person name="Zou S."/>
            <person name="Wang X."/>
            <person name="Liu X."/>
            <person name="Wang F."/>
            <person name="Yang Y."/>
            <person name="An X."/>
            <person name="Dong Z."/>
            <person name="Zhang K."/>
            <person name="Zhang X."/>
            <person name="Luo M.C."/>
            <person name="Dvorak J."/>
            <person name="Tong Y."/>
            <person name="Wang J."/>
            <person name="Yang H."/>
            <person name="Li Z."/>
            <person name="Wang D."/>
            <person name="Zhang A."/>
            <person name="Wang J."/>
        </authorList>
    </citation>
    <scope>NUCLEOTIDE SEQUENCE</scope>
</reference>